<protein>
    <submittedName>
        <fullName evidence="1">Uncharacterized protein</fullName>
    </submittedName>
</protein>
<proteinExistence type="predicted"/>
<reference evidence="1" key="1">
    <citation type="submission" date="2022-04" db="EMBL/GenBank/DDBJ databases">
        <title>Genome of the entomopathogenic fungus Entomophthora muscae.</title>
        <authorList>
            <person name="Elya C."/>
            <person name="Lovett B.R."/>
            <person name="Lee E."/>
            <person name="Macias A.M."/>
            <person name="Hajek A.E."/>
            <person name="De Bivort B.L."/>
            <person name="Kasson M.T."/>
            <person name="De Fine Licht H.H."/>
            <person name="Stajich J.E."/>
        </authorList>
    </citation>
    <scope>NUCLEOTIDE SEQUENCE</scope>
    <source>
        <strain evidence="1">Berkeley</strain>
    </source>
</reference>
<keyword evidence="2" id="KW-1185">Reference proteome</keyword>
<evidence type="ECO:0000313" key="1">
    <source>
        <dbReference type="EMBL" id="KAJ9061029.1"/>
    </source>
</evidence>
<comment type="caution">
    <text evidence="1">The sequence shown here is derived from an EMBL/GenBank/DDBJ whole genome shotgun (WGS) entry which is preliminary data.</text>
</comment>
<gene>
    <name evidence="1" type="ORF">DSO57_1024785</name>
</gene>
<evidence type="ECO:0000313" key="2">
    <source>
        <dbReference type="Proteomes" id="UP001165960"/>
    </source>
</evidence>
<accession>A0ACC2SF43</accession>
<name>A0ACC2SF43_9FUNG</name>
<organism evidence="1 2">
    <name type="scientific">Entomophthora muscae</name>
    <dbReference type="NCBI Taxonomy" id="34485"/>
    <lineage>
        <taxon>Eukaryota</taxon>
        <taxon>Fungi</taxon>
        <taxon>Fungi incertae sedis</taxon>
        <taxon>Zoopagomycota</taxon>
        <taxon>Entomophthoromycotina</taxon>
        <taxon>Entomophthoromycetes</taxon>
        <taxon>Entomophthorales</taxon>
        <taxon>Entomophthoraceae</taxon>
        <taxon>Entomophthora</taxon>
    </lineage>
</organism>
<dbReference type="Proteomes" id="UP001165960">
    <property type="component" value="Unassembled WGS sequence"/>
</dbReference>
<sequence length="163" mass="17882">MIWSTSSNLWRCISSSDHHAGDNPIQLLQWLEDPLARAQDLCVTGENLVKSLTCNNIELSFPEPDSVVPRKEAYPASLSAEEEIQPTPQVMPVPLENALTPISWSLGGIALLGLNAYFPQLSPCPLFGHLCQNSRLNLPARFQVSGVVTRNPIIQPLKDKLGS</sequence>
<dbReference type="EMBL" id="QTSX02005106">
    <property type="protein sequence ID" value="KAJ9061029.1"/>
    <property type="molecule type" value="Genomic_DNA"/>
</dbReference>